<feature type="region of interest" description="Disordered" evidence="1">
    <location>
        <begin position="180"/>
        <end position="206"/>
    </location>
</feature>
<evidence type="ECO:0000313" key="4">
    <source>
        <dbReference type="Proteomes" id="UP000645217"/>
    </source>
</evidence>
<keyword evidence="2" id="KW-0472">Membrane</keyword>
<gene>
    <name evidence="3" type="ORF">GCM10007964_20470</name>
</gene>
<keyword evidence="2" id="KW-1133">Transmembrane helix</keyword>
<evidence type="ECO:0000256" key="2">
    <source>
        <dbReference type="SAM" id="Phobius"/>
    </source>
</evidence>
<feature type="compositionally biased region" description="Low complexity" evidence="1">
    <location>
        <begin position="180"/>
        <end position="193"/>
    </location>
</feature>
<name>A0A917VHF0_9ACTN</name>
<comment type="caution">
    <text evidence="3">The sequence shown here is derived from an EMBL/GenBank/DDBJ whole genome shotgun (WGS) entry which is preliminary data.</text>
</comment>
<evidence type="ECO:0000256" key="1">
    <source>
        <dbReference type="SAM" id="MobiDB-lite"/>
    </source>
</evidence>
<keyword evidence="4" id="KW-1185">Reference proteome</keyword>
<reference evidence="3" key="2">
    <citation type="submission" date="2020-09" db="EMBL/GenBank/DDBJ databases">
        <authorList>
            <person name="Sun Q."/>
            <person name="Ohkuma M."/>
        </authorList>
    </citation>
    <scope>NUCLEOTIDE SEQUENCE</scope>
    <source>
        <strain evidence="3">JCM 13064</strain>
    </source>
</reference>
<accession>A0A917VHF0</accession>
<protein>
    <submittedName>
        <fullName evidence="3">Uncharacterized protein</fullName>
    </submittedName>
</protein>
<organism evidence="3 4">
    <name type="scientific">Sphaerisporangium melleum</name>
    <dbReference type="NCBI Taxonomy" id="321316"/>
    <lineage>
        <taxon>Bacteria</taxon>
        <taxon>Bacillati</taxon>
        <taxon>Actinomycetota</taxon>
        <taxon>Actinomycetes</taxon>
        <taxon>Streptosporangiales</taxon>
        <taxon>Streptosporangiaceae</taxon>
        <taxon>Sphaerisporangium</taxon>
    </lineage>
</organism>
<dbReference type="Proteomes" id="UP000645217">
    <property type="component" value="Unassembled WGS sequence"/>
</dbReference>
<proteinExistence type="predicted"/>
<dbReference type="AlphaFoldDB" id="A0A917VHF0"/>
<keyword evidence="2" id="KW-0812">Transmembrane</keyword>
<feature type="transmembrane region" description="Helical" evidence="2">
    <location>
        <begin position="211"/>
        <end position="231"/>
    </location>
</feature>
<dbReference type="EMBL" id="BMNT01000009">
    <property type="protein sequence ID" value="GGK77568.1"/>
    <property type="molecule type" value="Genomic_DNA"/>
</dbReference>
<sequence length="238" mass="23738">MQVGERLGMGASGGVGSQAKWSATVHRFGQVAVAGAFLLLGGVACTAEAQSSPSATPTPTVSRQDIRVQLTPERVQDGATRSIRVRAFCPVPQGGTAYRATARSDAFTGLVTLTQPAPATPAASSTPVTAAAPPPEVHGFAIVDEDAKPGRFQVEVKCEGTNDIGKATLTVVARPKATATATRTRVVPTRAPRAGGGGTAAGGPAEEPSGIPGVVIAAGLVAVAAGGIAVARRRSKAG</sequence>
<evidence type="ECO:0000313" key="3">
    <source>
        <dbReference type="EMBL" id="GGK77568.1"/>
    </source>
</evidence>
<reference evidence="3" key="1">
    <citation type="journal article" date="2014" name="Int. J. Syst. Evol. Microbiol.">
        <title>Complete genome sequence of Corynebacterium casei LMG S-19264T (=DSM 44701T), isolated from a smear-ripened cheese.</title>
        <authorList>
            <consortium name="US DOE Joint Genome Institute (JGI-PGF)"/>
            <person name="Walter F."/>
            <person name="Albersmeier A."/>
            <person name="Kalinowski J."/>
            <person name="Ruckert C."/>
        </authorList>
    </citation>
    <scope>NUCLEOTIDE SEQUENCE</scope>
    <source>
        <strain evidence="3">JCM 13064</strain>
    </source>
</reference>